<dbReference type="OrthoDB" id="5377213at2759"/>
<feature type="region of interest" description="Disordered" evidence="1">
    <location>
        <begin position="278"/>
        <end position="442"/>
    </location>
</feature>
<organism evidence="2 3">
    <name type="scientific">Tolypocladium paradoxum</name>
    <dbReference type="NCBI Taxonomy" id="94208"/>
    <lineage>
        <taxon>Eukaryota</taxon>
        <taxon>Fungi</taxon>
        <taxon>Dikarya</taxon>
        <taxon>Ascomycota</taxon>
        <taxon>Pezizomycotina</taxon>
        <taxon>Sordariomycetes</taxon>
        <taxon>Hypocreomycetidae</taxon>
        <taxon>Hypocreales</taxon>
        <taxon>Ophiocordycipitaceae</taxon>
        <taxon>Tolypocladium</taxon>
    </lineage>
</organism>
<feature type="compositionally biased region" description="Basic and acidic residues" evidence="1">
    <location>
        <begin position="38"/>
        <end position="52"/>
    </location>
</feature>
<name>A0A2S4KZQ2_9HYPO</name>
<feature type="region of interest" description="Disordered" evidence="1">
    <location>
        <begin position="234"/>
        <end position="255"/>
    </location>
</feature>
<proteinExistence type="predicted"/>
<evidence type="ECO:0000313" key="2">
    <source>
        <dbReference type="EMBL" id="POR35678.1"/>
    </source>
</evidence>
<keyword evidence="3" id="KW-1185">Reference proteome</keyword>
<dbReference type="CDD" id="cd22249">
    <property type="entry name" value="UDM1_RNF168_RNF169-like"/>
    <property type="match status" value="1"/>
</dbReference>
<dbReference type="Proteomes" id="UP000237481">
    <property type="component" value="Unassembled WGS sequence"/>
</dbReference>
<feature type="compositionally biased region" description="Basic and acidic residues" evidence="1">
    <location>
        <begin position="325"/>
        <end position="381"/>
    </location>
</feature>
<accession>A0A2S4KZQ2</accession>
<evidence type="ECO:0000256" key="1">
    <source>
        <dbReference type="SAM" id="MobiDB-lite"/>
    </source>
</evidence>
<feature type="compositionally biased region" description="Basic residues" evidence="1">
    <location>
        <begin position="20"/>
        <end position="37"/>
    </location>
</feature>
<protein>
    <submittedName>
        <fullName evidence="2">Uncharacterized protein</fullName>
    </submittedName>
</protein>
<feature type="compositionally biased region" description="Low complexity" evidence="1">
    <location>
        <begin position="385"/>
        <end position="406"/>
    </location>
</feature>
<reference evidence="2 3" key="1">
    <citation type="submission" date="2018-01" db="EMBL/GenBank/DDBJ databases">
        <title>Harnessing the power of phylogenomics to disentangle the directionality and signatures of interkingdom host jumping in the parasitic fungal genus Tolypocladium.</title>
        <authorList>
            <person name="Quandt C.A."/>
            <person name="Patterson W."/>
            <person name="Spatafora J.W."/>
        </authorList>
    </citation>
    <scope>NUCLEOTIDE SEQUENCE [LARGE SCALE GENOMIC DNA]</scope>
    <source>
        <strain evidence="2 3">NRBC 100945</strain>
    </source>
</reference>
<dbReference type="EMBL" id="PKSG01000422">
    <property type="protein sequence ID" value="POR35678.1"/>
    <property type="molecule type" value="Genomic_DNA"/>
</dbReference>
<comment type="caution">
    <text evidence="2">The sequence shown here is derived from an EMBL/GenBank/DDBJ whole genome shotgun (WGS) entry which is preliminary data.</text>
</comment>
<feature type="compositionally biased region" description="Low complexity" evidence="1">
    <location>
        <begin position="278"/>
        <end position="317"/>
    </location>
</feature>
<evidence type="ECO:0000313" key="3">
    <source>
        <dbReference type="Proteomes" id="UP000237481"/>
    </source>
</evidence>
<feature type="region of interest" description="Disordered" evidence="1">
    <location>
        <begin position="13"/>
        <end position="76"/>
    </location>
</feature>
<sequence>MASLQMHSSAFGQHLGGKITKSRSRSAVKPILKKLHSHHPDRESLDLDRGWDDQPSPRLASLDYGHGPYDSDGGASAARSARDVSFCFGPSDLAGAGGGAVPGGGAIAGGSSRVKYSHARSTSGTSHASIATTNGGSFVHPFQQTPHASTLPLSYANSRASLDNPSAIAPRDYSPTITEDGDDLDPYASYHSTASSAGRPPVAQAAYLPQHRRPSLASQRTSSVSDGMHTLRVTASRSNSGSVQRFASSSVNQSRSDLQLSAATSVVDSPLSTTAPLATSGTTLSSAQATSTNTTATSTTPSFSSSVSPMSPLRSSLDMGFRLRSRSEVDTATRQEQVREARRKFEAKERAKEEKYAREQIRKRERADSKEAQKQEREQTRLRKGSNASLASATNSNGGATGSNAGRLDDGDEKGPFSGQAPQARADDVQFNKSPKRTKTAKRKTVGVWTAFMLWLRTRLLKLGRR</sequence>
<feature type="region of interest" description="Disordered" evidence="1">
    <location>
        <begin position="162"/>
        <end position="200"/>
    </location>
</feature>
<gene>
    <name evidence="2" type="ORF">TPAR_04119</name>
</gene>
<dbReference type="AlphaFoldDB" id="A0A2S4KZQ2"/>